<feature type="domain" description="Endonuclease/exonuclease/phosphatase" evidence="1">
    <location>
        <begin position="2"/>
        <end position="216"/>
    </location>
</feature>
<dbReference type="PANTHER" id="PTHR14859">
    <property type="entry name" value="CALCOFLUOR WHITE HYPERSENSITIVE PROTEIN PRECURSOR"/>
    <property type="match status" value="1"/>
</dbReference>
<keyword evidence="2" id="KW-0540">Nuclease</keyword>
<name>A0A1H1G5M8_9ACTN</name>
<keyword evidence="2" id="KW-0255">Endonuclease</keyword>
<gene>
    <name evidence="2" type="ORF">SAMN04489764_3378</name>
</gene>
<sequence length="231" mass="24941">MATYNVRSMRDSVPALIRVIRAIRPDVLCLQEAPRRLGWRRRREMLARRTGMTVAAGRRRGGMAVLTGPGVRVLHAETRLLRPHLWLERRAAAIAVVEAGGLRLAVCSMHLDLEEHARLRHAREVVALVRDAAGRHGAAVVVAGDVNEPPGRPAFDVLTADLTDCYPCAPKGDGLTFPAARPRTRIDAIFAAPELTVLSCGVADADPADLAAATDHLPVVAELSAPEKRSS</sequence>
<dbReference type="InterPro" id="IPR051916">
    <property type="entry name" value="GPI-anchor_lipid_remodeler"/>
</dbReference>
<dbReference type="GO" id="GO:0004519">
    <property type="term" value="F:endonuclease activity"/>
    <property type="evidence" value="ECO:0007669"/>
    <property type="project" value="UniProtKB-KW"/>
</dbReference>
<dbReference type="Pfam" id="PF03372">
    <property type="entry name" value="Exo_endo_phos"/>
    <property type="match status" value="1"/>
</dbReference>
<dbReference type="GO" id="GO:0006506">
    <property type="term" value="P:GPI anchor biosynthetic process"/>
    <property type="evidence" value="ECO:0007669"/>
    <property type="project" value="TreeGrafter"/>
</dbReference>
<proteinExistence type="predicted"/>
<evidence type="ECO:0000313" key="3">
    <source>
        <dbReference type="Proteomes" id="UP000217103"/>
    </source>
</evidence>
<keyword evidence="2" id="KW-0378">Hydrolase</keyword>
<dbReference type="EMBL" id="FNKK01000002">
    <property type="protein sequence ID" value="SDR08369.1"/>
    <property type="molecule type" value="Genomic_DNA"/>
</dbReference>
<dbReference type="PANTHER" id="PTHR14859:SF15">
    <property type="entry name" value="ENDONUCLEASE_EXONUCLEASE_PHOSPHATASE DOMAIN-CONTAINING PROTEIN"/>
    <property type="match status" value="1"/>
</dbReference>
<accession>A0A1H1G5M8</accession>
<evidence type="ECO:0000313" key="2">
    <source>
        <dbReference type="EMBL" id="SDR08369.1"/>
    </source>
</evidence>
<protein>
    <submittedName>
        <fullName evidence="2">Metal-dependent hydrolase, endonuclease/exonuclease/phosphatase family</fullName>
    </submittedName>
</protein>
<keyword evidence="3" id="KW-1185">Reference proteome</keyword>
<dbReference type="InterPro" id="IPR005135">
    <property type="entry name" value="Endo/exonuclease/phosphatase"/>
</dbReference>
<organism evidence="2 3">
    <name type="scientific">Thermostaphylospora chromogena</name>
    <dbReference type="NCBI Taxonomy" id="35622"/>
    <lineage>
        <taxon>Bacteria</taxon>
        <taxon>Bacillati</taxon>
        <taxon>Actinomycetota</taxon>
        <taxon>Actinomycetes</taxon>
        <taxon>Streptosporangiales</taxon>
        <taxon>Thermomonosporaceae</taxon>
        <taxon>Thermostaphylospora</taxon>
    </lineage>
</organism>
<dbReference type="GO" id="GO:0004527">
    <property type="term" value="F:exonuclease activity"/>
    <property type="evidence" value="ECO:0007669"/>
    <property type="project" value="UniProtKB-KW"/>
</dbReference>
<dbReference type="STRING" id="35622.SAMN04489764_3378"/>
<dbReference type="GO" id="GO:0016020">
    <property type="term" value="C:membrane"/>
    <property type="evidence" value="ECO:0007669"/>
    <property type="project" value="GOC"/>
</dbReference>
<reference evidence="2 3" key="1">
    <citation type="submission" date="2016-10" db="EMBL/GenBank/DDBJ databases">
        <authorList>
            <person name="de Groot N.N."/>
        </authorList>
    </citation>
    <scope>NUCLEOTIDE SEQUENCE [LARGE SCALE GENOMIC DNA]</scope>
    <source>
        <strain evidence="2 3">DSM 43794</strain>
    </source>
</reference>
<keyword evidence="2" id="KW-0269">Exonuclease</keyword>
<dbReference type="SUPFAM" id="SSF56219">
    <property type="entry name" value="DNase I-like"/>
    <property type="match status" value="1"/>
</dbReference>
<evidence type="ECO:0000259" key="1">
    <source>
        <dbReference type="Pfam" id="PF03372"/>
    </source>
</evidence>
<dbReference type="AlphaFoldDB" id="A0A1H1G5M8"/>
<dbReference type="Gene3D" id="3.60.10.10">
    <property type="entry name" value="Endonuclease/exonuclease/phosphatase"/>
    <property type="match status" value="1"/>
</dbReference>
<dbReference type="Proteomes" id="UP000217103">
    <property type="component" value="Unassembled WGS sequence"/>
</dbReference>
<dbReference type="InterPro" id="IPR036691">
    <property type="entry name" value="Endo/exonu/phosph_ase_sf"/>
</dbReference>